<organism evidence="1 2">
    <name type="scientific">Rhodocytophaga aerolata</name>
    <dbReference type="NCBI Taxonomy" id="455078"/>
    <lineage>
        <taxon>Bacteria</taxon>
        <taxon>Pseudomonadati</taxon>
        <taxon>Bacteroidota</taxon>
        <taxon>Cytophagia</taxon>
        <taxon>Cytophagales</taxon>
        <taxon>Rhodocytophagaceae</taxon>
        <taxon>Rhodocytophaga</taxon>
    </lineage>
</organism>
<comment type="caution">
    <text evidence="1">The sequence shown here is derived from an EMBL/GenBank/DDBJ whole genome shotgun (WGS) entry which is preliminary data.</text>
</comment>
<protein>
    <submittedName>
        <fullName evidence="1">Uncharacterized protein</fullName>
    </submittedName>
</protein>
<dbReference type="RefSeq" id="WP_302037891.1">
    <property type="nucleotide sequence ID" value="NZ_JAUKPO010000006.1"/>
</dbReference>
<accession>A0ABT8R8M1</accession>
<keyword evidence="2" id="KW-1185">Reference proteome</keyword>
<proteinExistence type="predicted"/>
<gene>
    <name evidence="1" type="ORF">Q0590_12535</name>
</gene>
<dbReference type="Proteomes" id="UP001168528">
    <property type="component" value="Unassembled WGS sequence"/>
</dbReference>
<sequence>MKILKYIEEIVLFILPICLVGVITFVIADSNEKEVNVKSLVKNNEFKALHTCVLSLSNIKNIAVLPVDNYIVVDGTVINLVKRTYGEEPTLGFYINYYQAGDSIPYNSINDLLSSRGIAIDSNRIMFIVEAMKKTNLSDVYIENKEICYR</sequence>
<reference evidence="1" key="1">
    <citation type="submission" date="2023-07" db="EMBL/GenBank/DDBJ databases">
        <title>The genome sequence of Rhodocytophaga aerolata KACC 12507.</title>
        <authorList>
            <person name="Zhang X."/>
        </authorList>
    </citation>
    <scope>NUCLEOTIDE SEQUENCE</scope>
    <source>
        <strain evidence="1">KACC 12507</strain>
    </source>
</reference>
<dbReference type="EMBL" id="JAUKPO010000006">
    <property type="protein sequence ID" value="MDO1447087.1"/>
    <property type="molecule type" value="Genomic_DNA"/>
</dbReference>
<evidence type="ECO:0000313" key="2">
    <source>
        <dbReference type="Proteomes" id="UP001168528"/>
    </source>
</evidence>
<evidence type="ECO:0000313" key="1">
    <source>
        <dbReference type="EMBL" id="MDO1447087.1"/>
    </source>
</evidence>
<name>A0ABT8R8M1_9BACT</name>